<dbReference type="EMBL" id="WQPS01000013">
    <property type="protein sequence ID" value="MBT9810489.1"/>
    <property type="molecule type" value="Genomic_DNA"/>
</dbReference>
<dbReference type="InterPro" id="IPR027417">
    <property type="entry name" value="P-loop_NTPase"/>
</dbReference>
<dbReference type="CDD" id="cd06170">
    <property type="entry name" value="LuxR_C_like"/>
    <property type="match status" value="1"/>
</dbReference>
<reference evidence="5" key="1">
    <citation type="journal article" date="2021" name="Gut Microbes">
        <title>A synthetic consortium of 100 gut commensals modulates the composition and function in a colon model of the microbiome of elderly subjects.</title>
        <authorList>
            <person name="Perez M."/>
            <person name="Ntemiri A."/>
            <person name="Tan H."/>
            <person name="Harris H.M.B."/>
            <person name="Roager H.M."/>
            <person name="Ribiere C."/>
            <person name="O'Toole P.W."/>
        </authorList>
    </citation>
    <scope>NUCLEOTIDE SEQUENCE</scope>
    <source>
        <strain evidence="5">MCC335</strain>
    </source>
</reference>
<gene>
    <name evidence="5" type="ORF">GPL26_12665</name>
</gene>
<dbReference type="InterPro" id="IPR016032">
    <property type="entry name" value="Sig_transdc_resp-reg_C-effctor"/>
</dbReference>
<dbReference type="GO" id="GO:0003677">
    <property type="term" value="F:DNA binding"/>
    <property type="evidence" value="ECO:0007669"/>
    <property type="project" value="UniProtKB-KW"/>
</dbReference>
<dbReference type="PANTHER" id="PTHR44688:SF16">
    <property type="entry name" value="DNA-BINDING TRANSCRIPTIONAL ACTIVATOR DEVR_DOSR"/>
    <property type="match status" value="1"/>
</dbReference>
<dbReference type="Gene3D" id="1.10.10.10">
    <property type="entry name" value="Winged helix-like DNA-binding domain superfamily/Winged helix DNA-binding domain"/>
    <property type="match status" value="1"/>
</dbReference>
<proteinExistence type="predicted"/>
<evidence type="ECO:0000259" key="4">
    <source>
        <dbReference type="PROSITE" id="PS50043"/>
    </source>
</evidence>
<feature type="domain" description="HTH luxR-type" evidence="4">
    <location>
        <begin position="761"/>
        <end position="826"/>
    </location>
</feature>
<name>A0AA41K6S0_9FIRM</name>
<keyword evidence="2" id="KW-0238">DNA-binding</keyword>
<dbReference type="SMART" id="SM00421">
    <property type="entry name" value="HTH_LUXR"/>
    <property type="match status" value="1"/>
</dbReference>
<accession>A0AA41K6S0</accession>
<evidence type="ECO:0000313" key="6">
    <source>
        <dbReference type="Proteomes" id="UP000708338"/>
    </source>
</evidence>
<keyword evidence="1" id="KW-0805">Transcription regulation</keyword>
<protein>
    <recommendedName>
        <fullName evidence="4">HTH luxR-type domain-containing protein</fullName>
    </recommendedName>
</protein>
<dbReference type="InterPro" id="IPR059106">
    <property type="entry name" value="WHD_MalT"/>
</dbReference>
<dbReference type="Pfam" id="PF25873">
    <property type="entry name" value="WHD_MalT"/>
    <property type="match status" value="1"/>
</dbReference>
<evidence type="ECO:0000313" key="5">
    <source>
        <dbReference type="EMBL" id="MBT9810489.1"/>
    </source>
</evidence>
<dbReference type="InterPro" id="IPR036388">
    <property type="entry name" value="WH-like_DNA-bd_sf"/>
</dbReference>
<evidence type="ECO:0000256" key="3">
    <source>
        <dbReference type="ARBA" id="ARBA00023163"/>
    </source>
</evidence>
<dbReference type="PROSITE" id="PS50043">
    <property type="entry name" value="HTH_LUXR_2"/>
    <property type="match status" value="1"/>
</dbReference>
<evidence type="ECO:0000256" key="2">
    <source>
        <dbReference type="ARBA" id="ARBA00023125"/>
    </source>
</evidence>
<organism evidence="5 6">
    <name type="scientific">Enterocloster citroniae</name>
    <dbReference type="NCBI Taxonomy" id="358743"/>
    <lineage>
        <taxon>Bacteria</taxon>
        <taxon>Bacillati</taxon>
        <taxon>Bacillota</taxon>
        <taxon>Clostridia</taxon>
        <taxon>Lachnospirales</taxon>
        <taxon>Lachnospiraceae</taxon>
        <taxon>Enterocloster</taxon>
    </lineage>
</organism>
<dbReference type="GO" id="GO:0006355">
    <property type="term" value="P:regulation of DNA-templated transcription"/>
    <property type="evidence" value="ECO:0007669"/>
    <property type="project" value="InterPro"/>
</dbReference>
<dbReference type="Proteomes" id="UP000708338">
    <property type="component" value="Unassembled WGS sequence"/>
</dbReference>
<evidence type="ECO:0000256" key="1">
    <source>
        <dbReference type="ARBA" id="ARBA00023015"/>
    </source>
</evidence>
<keyword evidence="3" id="KW-0804">Transcription</keyword>
<dbReference type="SUPFAM" id="SSF46894">
    <property type="entry name" value="C-terminal effector domain of the bipartite response regulators"/>
    <property type="match status" value="1"/>
</dbReference>
<comment type="caution">
    <text evidence="5">The sequence shown here is derived from an EMBL/GenBank/DDBJ whole genome shotgun (WGS) entry which is preliminary data.</text>
</comment>
<dbReference type="PANTHER" id="PTHR44688">
    <property type="entry name" value="DNA-BINDING TRANSCRIPTIONAL ACTIVATOR DEVR_DOSR"/>
    <property type="match status" value="1"/>
</dbReference>
<dbReference type="SUPFAM" id="SSF52540">
    <property type="entry name" value="P-loop containing nucleoside triphosphate hydrolases"/>
    <property type="match status" value="1"/>
</dbReference>
<dbReference type="AlphaFoldDB" id="A0AA41K6S0"/>
<sequence length="829" mass="95113">MQSVNKRIYLRRPRVEREFNNISSYPLTILQAAMGFGKSSSIQAYMTAKAYSPIYIPLSASCGSIAYFWERLINLIEKRNENLGSRLKNLGLPMDMAQLAKIVNLISDTQFETPVWIILDDYQFIDEVGTAKLLSAIVTENIPNLHLVLLTRSIRALPVTELISKGLCYIISQDTLRFRKPEINQYFRLQDMEVSGENTDKIYRWTGGWITGIYLLSQRLKSGEITLSNEPLEVLLENNFYKTYAPEVQQLLEECSFLDSFTSDQAVCITGNTGAPAILRELLTSNALIVFHEESSHYQITDIFKAFLQKKAESKGCATAQLYQRMAEWFMGHGNQFRAYNYFYLAGDYDRILRDLDSDQSLDIGAIQYHMIKEILEKITQDKEFTYPLAMLRYLRASLLWSPDLIQAKKLIVQKLETMERYFKQSTLPVPRKSRILGEIHNTWIFCAFNDPYEIVEHAKKAVGYFNGRYSCIVSNQTEFTYGAPSMLYTYYTKPGHLAADASFISEQYSWLERAVQHCGHGCRNLIQAELSLETGEFDAVRLPARKSIIESRMYNQLSIEICAVFALARHALISREPLKARQLMQDLMDNRGLEEQPVLNTTAELCHAYVSLLMGRTDEVPVWLKNMEHTPTNLIFDGIGFTYIVAGRLLMMEQDDIRLEIMCQEYQAQFDIHSCQFGYIFNYIYCSVAKYHLYGMEEGVKTLWNALDIASQDSVFMPFIENASYISEYLREALERGGYPEEYRNKLLSLCTSQLKADSSLVSGTLLTDREKEVLSLLSQGLKHGEMAERLCVSLPTVRYHIQNIYKKLSVNNRTNAIAEAKKIGILT</sequence>
<dbReference type="InterPro" id="IPR000792">
    <property type="entry name" value="Tscrpt_reg_LuxR_C"/>
</dbReference>
<dbReference type="Pfam" id="PF00196">
    <property type="entry name" value="GerE"/>
    <property type="match status" value="1"/>
</dbReference>
<dbReference type="PRINTS" id="PR00038">
    <property type="entry name" value="HTHLUXR"/>
</dbReference>